<proteinExistence type="predicted"/>
<evidence type="ECO:0000313" key="2">
    <source>
        <dbReference type="WBParaSite" id="nRc.2.0.1.t14707-RA"/>
    </source>
</evidence>
<accession>A0A915IKK2</accession>
<dbReference type="Proteomes" id="UP000887565">
    <property type="component" value="Unplaced"/>
</dbReference>
<protein>
    <submittedName>
        <fullName evidence="2">Uncharacterized protein</fullName>
    </submittedName>
</protein>
<evidence type="ECO:0000313" key="1">
    <source>
        <dbReference type="Proteomes" id="UP000887565"/>
    </source>
</evidence>
<name>A0A915IKK2_ROMCU</name>
<sequence length="216" mass="24172">METGTVAAIDHKSTISDLGDTGGCPPNVGQCLNVGGTIVWNATKFEDYCPLALVGNFTGHIMKDHIIVDEIQGAFQLVVLISTCHLENAYSTEQGPVLQFGNNDQQFLPQNRASDFTVTPSDKDPLNPKLQFLYDKIMEQESQIFKTMWTELCRSAKQHLSLIWQLLKLDPTLGARALLLRNDIIASFAGQALMVWECEKIVPEHIFWDYQIATIM</sequence>
<dbReference type="WBParaSite" id="nRc.2.0.1.t14707-RA">
    <property type="protein sequence ID" value="nRc.2.0.1.t14707-RA"/>
    <property type="gene ID" value="nRc.2.0.1.g14707"/>
</dbReference>
<dbReference type="AlphaFoldDB" id="A0A915IKK2"/>
<dbReference type="Gene3D" id="1.20.5.1890">
    <property type="match status" value="1"/>
</dbReference>
<organism evidence="1 2">
    <name type="scientific">Romanomermis culicivorax</name>
    <name type="common">Nematode worm</name>
    <dbReference type="NCBI Taxonomy" id="13658"/>
    <lineage>
        <taxon>Eukaryota</taxon>
        <taxon>Metazoa</taxon>
        <taxon>Ecdysozoa</taxon>
        <taxon>Nematoda</taxon>
        <taxon>Enoplea</taxon>
        <taxon>Dorylaimia</taxon>
        <taxon>Mermithida</taxon>
        <taxon>Mermithoidea</taxon>
        <taxon>Mermithidae</taxon>
        <taxon>Romanomermis</taxon>
    </lineage>
</organism>
<keyword evidence="1" id="KW-1185">Reference proteome</keyword>
<dbReference type="SUPFAM" id="SSF161008">
    <property type="entry name" value="Viral glycoprotein ectodomain-like"/>
    <property type="match status" value="1"/>
</dbReference>
<reference evidence="2" key="1">
    <citation type="submission" date="2022-11" db="UniProtKB">
        <authorList>
            <consortium name="WormBaseParasite"/>
        </authorList>
    </citation>
    <scope>IDENTIFICATION</scope>
</reference>